<dbReference type="VEuPathDB" id="CryptoDB:ChTU502y2012_392g0110"/>
<reference evidence="2 3" key="1">
    <citation type="submission" date="2014-11" db="EMBL/GenBank/DDBJ databases">
        <title>Comparative genomic analysis of Cryptosporidium hominis reveals occurrence of genetic recombination in virulent subtypes.</title>
        <authorList>
            <person name="Guo Y."/>
            <person name="Tang K."/>
            <person name="Frace M."/>
            <person name="Li N."/>
            <person name="Roellig D.M."/>
            <person name="Sammons S."/>
            <person name="Knipe K."/>
            <person name="Rowe L."/>
            <person name="Feng Y."/>
            <person name="Xiao L."/>
        </authorList>
    </citation>
    <scope>NUCLEOTIDE SEQUENCE [LARGE SCALE GENOMIC DNA]</scope>
    <source>
        <strain evidence="2">30976</strain>
    </source>
</reference>
<dbReference type="EMBL" id="LN877951">
    <property type="protein sequence ID" value="CUV06259.1"/>
    <property type="molecule type" value="Genomic_DNA"/>
</dbReference>
<dbReference type="OrthoDB" id="343683at2759"/>
<dbReference type="Proteomes" id="UP001429100">
    <property type="component" value="Unassembled WGS sequence"/>
</dbReference>
<reference evidence="1" key="2">
    <citation type="submission" date="2015-08" db="EMBL/GenBank/DDBJ databases">
        <authorList>
            <person name="Babu N.S."/>
            <person name="Beckwith C.J."/>
            <person name="Beseler K.G."/>
            <person name="Brison A."/>
            <person name="Carone J.V."/>
            <person name="Caskin T.P."/>
            <person name="Diamond M."/>
            <person name="Durham M.E."/>
            <person name="Foxe J.M."/>
            <person name="Go M."/>
            <person name="Henderson B.A."/>
            <person name="Jones I.B."/>
            <person name="McGettigan J.A."/>
            <person name="Micheletti S.J."/>
            <person name="Nasrallah M.E."/>
            <person name="Ortiz D."/>
            <person name="Piller C.R."/>
            <person name="Privatt S.R."/>
            <person name="Schneider S.L."/>
            <person name="Sharp S."/>
            <person name="Smith T.C."/>
            <person name="Stanton J.D."/>
            <person name="Ullery H.E."/>
            <person name="Wilson R.J."/>
            <person name="Serrano M.G."/>
            <person name="Buck G."/>
            <person name="Lee V."/>
            <person name="Wang Y."/>
            <person name="Carvalho R."/>
            <person name="Voegtly L."/>
            <person name="Shi R."/>
            <person name="Duckworth R."/>
            <person name="Johnson A."/>
            <person name="Loviza R."/>
            <person name="Walstead R."/>
            <person name="Shah Z."/>
            <person name="Kiflezghi M."/>
            <person name="Wade K."/>
            <person name="Ball S.L."/>
            <person name="Bradley K.W."/>
            <person name="Asai D.J."/>
            <person name="Bowman C.A."/>
            <person name="Russell D.A."/>
            <person name="Pope W.H."/>
            <person name="Jacobs-Sera D."/>
            <person name="Hendrix R.W."/>
            <person name="Hatfull G.F."/>
        </authorList>
    </citation>
    <scope>NUCLEOTIDE SEQUENCE [LARGE SCALE GENOMIC DNA]</scope>
</reference>
<reference evidence="2 3" key="3">
    <citation type="submission" date="2017-10" db="EMBL/GenBank/DDBJ databases">
        <title>Consistent, comparative and evidence-based genome annotation and re-annotation for the closely-related species, Cryptosporidium parvum, C. hominis and C. tyzzeri.</title>
        <authorList>
            <person name="Baptista R.P."/>
            <person name="Li Y."/>
            <person name="Sateriale A."/>
            <person name="Striepen B."/>
            <person name="Kissinger J.C."/>
        </authorList>
    </citation>
    <scope>NUCLEOTIDE SEQUENCE [LARGE SCALE GENOMIC DNA]</scope>
    <source>
        <strain evidence="2">30976</strain>
    </source>
</reference>
<keyword evidence="3" id="KW-1185">Reference proteome</keyword>
<sequence length="240" mass="28139">MVKKELTENIQNYLACRLCEFDVVVVKKKDAKFHLEEAHSLSINNEIKDEEEIILESMNSQVLERCYSEETLRQLRNDLSDEKQKDFYNESGKDLSIFEATETLKVAILLFLTEFKRKIVALNYPKVYVKNLENEQLNKFLLANQGAYYYYSLIDLANIQDITVQMLLARSWDWSIEDQDLRREIVNIRDGIIANTLHCSHSEALECINTGKLLLLTMHESVKHLLLLCYLTKKVIKRQE</sequence>
<proteinExistence type="predicted"/>
<dbReference type="AlphaFoldDB" id="A0A0S4TI02"/>
<evidence type="ECO:0000313" key="3">
    <source>
        <dbReference type="Proteomes" id="UP001429100"/>
    </source>
</evidence>
<name>A0A0S4TI02_CRYHO</name>
<evidence type="ECO:0000313" key="2">
    <source>
        <dbReference type="EMBL" id="PPS96696.1"/>
    </source>
</evidence>
<organism evidence="1">
    <name type="scientific">Cryptosporidium hominis</name>
    <dbReference type="NCBI Taxonomy" id="237895"/>
    <lineage>
        <taxon>Eukaryota</taxon>
        <taxon>Sar</taxon>
        <taxon>Alveolata</taxon>
        <taxon>Apicomplexa</taxon>
        <taxon>Conoidasida</taxon>
        <taxon>Coccidia</taxon>
        <taxon>Eucoccidiorida</taxon>
        <taxon>Eimeriorina</taxon>
        <taxon>Cryptosporidiidae</taxon>
        <taxon>Cryptosporidium</taxon>
    </lineage>
</organism>
<accession>A0A0S4TI02</accession>
<evidence type="ECO:0000313" key="1">
    <source>
        <dbReference type="EMBL" id="CUV06259.1"/>
    </source>
</evidence>
<dbReference type="VEuPathDB" id="CryptoDB:CHUDEA5_2710"/>
<dbReference type="Proteomes" id="UP000199752">
    <property type="component" value="Chromosome 5"/>
</dbReference>
<dbReference type="EMBL" id="JTAI01000013">
    <property type="protein sequence ID" value="PPS96696.1"/>
    <property type="molecule type" value="Genomic_DNA"/>
</dbReference>
<gene>
    <name evidence="1" type="ORF">CHUDEA5_2710</name>
    <name evidence="2" type="ORF">GY17_00001460</name>
</gene>
<dbReference type="VEuPathDB" id="CryptoDB:GY17_00001460"/>
<protein>
    <submittedName>
        <fullName evidence="1">Uncharacterized protein</fullName>
    </submittedName>
</protein>
<dbReference type="VEuPathDB" id="CryptoDB:Chro.50106"/>